<evidence type="ECO:0000313" key="2">
    <source>
        <dbReference type="Proteomes" id="UP000283872"/>
    </source>
</evidence>
<dbReference type="InterPro" id="IPR014867">
    <property type="entry name" value="Spore_coat_CotH_CotH2/3/7"/>
</dbReference>
<dbReference type="EMBL" id="QRVA01000006">
    <property type="protein sequence ID" value="RGS17992.1"/>
    <property type="molecule type" value="Genomic_DNA"/>
</dbReference>
<proteinExistence type="predicted"/>
<dbReference type="RefSeq" id="WP_118085681.1">
    <property type="nucleotide sequence ID" value="NZ_QRVA01000006.1"/>
</dbReference>
<organism evidence="1 2">
    <name type="scientific">Segatella copri</name>
    <dbReference type="NCBI Taxonomy" id="165179"/>
    <lineage>
        <taxon>Bacteria</taxon>
        <taxon>Pseudomonadati</taxon>
        <taxon>Bacteroidota</taxon>
        <taxon>Bacteroidia</taxon>
        <taxon>Bacteroidales</taxon>
        <taxon>Prevotellaceae</taxon>
        <taxon>Segatella</taxon>
    </lineage>
</organism>
<accession>A0A3R5ZXL2</accession>
<dbReference type="Pfam" id="PF08757">
    <property type="entry name" value="CotH"/>
    <property type="match status" value="1"/>
</dbReference>
<name>A0A3R5ZXL2_9BACT</name>
<reference evidence="1 2" key="1">
    <citation type="submission" date="2018-08" db="EMBL/GenBank/DDBJ databases">
        <title>A genome reference for cultivated species of the human gut microbiota.</title>
        <authorList>
            <person name="Zou Y."/>
            <person name="Xue W."/>
            <person name="Luo G."/>
        </authorList>
    </citation>
    <scope>NUCLEOTIDE SEQUENCE [LARGE SCALE GENOMIC DNA]</scope>
    <source>
        <strain evidence="1 2">AF24-12</strain>
    </source>
</reference>
<dbReference type="Proteomes" id="UP000283872">
    <property type="component" value="Unassembled WGS sequence"/>
</dbReference>
<dbReference type="AlphaFoldDB" id="A0A3R5ZXL2"/>
<gene>
    <name evidence="1" type="ORF">DWY11_04210</name>
</gene>
<evidence type="ECO:0000313" key="1">
    <source>
        <dbReference type="EMBL" id="RGS17992.1"/>
    </source>
</evidence>
<comment type="caution">
    <text evidence="1">The sequence shown here is derived from an EMBL/GenBank/DDBJ whole genome shotgun (WGS) entry which is preliminary data.</text>
</comment>
<sequence length="1068" mass="121693">MPTFRQDEKLGTKVPLIKTADFNDKSVTTEKLAEGSVTNSKLAPESVTQDKFDKELLQIFKAAAGLPENLIETIQNVDSTLVDHQRQISSNDEDISDLQTKTKQIKDTVDGIAVSGGASVGSAVTYDNTQSGLDALNIQNAIDELVNNLGHYETNEEWLRAYTDAENKFLWGIRIDGSIDWAVGIPRPIQKKIEELIATDTAIQESITQLRTELTESLNKKIQSLKDNEIKNLQDTKVDKEEGKSLIEDEVKECFRIIENEEFLKAIVDSDDKVLFGFYRATGKPYYPQNDMYHISQSEEFLWVILDAANHPLLGIQQDGTCWAAKAQWLDDIKAIKEALKTFQPKEDGKGLINLDVADSFFYISNDEYIIAVVDAENRILAGIKYDGNPYFPNHEMYSVITNEEWLYAIIDAGNKVLGGFRADDGHMVVGGIDISTFIANAIIDIADIKERTAHLSTIVNDEYLSVETDAEGKVIGYIAPDGSHYLYKVKSETIPTEFEHIEDHDGRTEITTDAEDKILGYRDSEGTRHEHKISTKHLELSNEAAKEVNEAFKSAGIKMDNPSDFSKDSHIELPIPRIAAQVRIYAPKLPTTKTDDIEAEIEYNDKDGNYFRKPVILNTQGQSSMYFYVKNMAIDINDGSDIKFGDFPEQDSFHLKKYYVDNFRGQCIVGYWLMEQVYKSHPIGQQYPYESILANNSTTNGIGKSNKDFFTGAKCHPDGFPIIITWINQSNGEETLMGVYAWNLKKSKEVYYADKKKTENIILDGIIGNTEIWGGKINWTQFEIRNPKSLKDINENKYDGDNPKELSDTDTFSKSVKAYITHLSEALTNLKSNQTKEEFEKYFLVNPFIDYFLVSQVLYNWDGFNKNWIWCTWDGLHWTPTLYDVDLIFGLHANGISVKENSDTSEILGISMDLPSGYLNTLYSTEIAQRYKELRDANIFNVINITDLLSNWLKRIGYKNIKEEFNLYDQTPSYRASNTSDKWKYLYWSWSPNYPTSFSDTKTYSKGELVYYYGGVYEALEETTGVPPTTKLYTKYPEVGGCYNSLQRVANWIENRIDFLDKTYNYK</sequence>
<protein>
    <submittedName>
        <fullName evidence="1">Uncharacterized protein</fullName>
    </submittedName>
</protein>